<dbReference type="SUPFAM" id="SSF54106">
    <property type="entry name" value="LysM domain"/>
    <property type="match status" value="1"/>
</dbReference>
<feature type="domain" description="LysM" evidence="2">
    <location>
        <begin position="175"/>
        <end position="224"/>
    </location>
</feature>
<proteinExistence type="predicted"/>
<organism evidence="3 4">
    <name type="scientific">Seiridium unicorne</name>
    <dbReference type="NCBI Taxonomy" id="138068"/>
    <lineage>
        <taxon>Eukaryota</taxon>
        <taxon>Fungi</taxon>
        <taxon>Dikarya</taxon>
        <taxon>Ascomycota</taxon>
        <taxon>Pezizomycotina</taxon>
        <taxon>Sordariomycetes</taxon>
        <taxon>Xylariomycetidae</taxon>
        <taxon>Amphisphaeriales</taxon>
        <taxon>Sporocadaceae</taxon>
        <taxon>Seiridium</taxon>
    </lineage>
</organism>
<evidence type="ECO:0000313" key="4">
    <source>
        <dbReference type="Proteomes" id="UP001408356"/>
    </source>
</evidence>
<comment type="caution">
    <text evidence="3">The sequence shown here is derived from an EMBL/GenBank/DDBJ whole genome shotgun (WGS) entry which is preliminary data.</text>
</comment>
<dbReference type="Gene3D" id="3.10.350.10">
    <property type="entry name" value="LysM domain"/>
    <property type="match status" value="1"/>
</dbReference>
<dbReference type="InterPro" id="IPR036779">
    <property type="entry name" value="LysM_dom_sf"/>
</dbReference>
<dbReference type="InterPro" id="IPR018392">
    <property type="entry name" value="LysM"/>
</dbReference>
<evidence type="ECO:0000259" key="2">
    <source>
        <dbReference type="PROSITE" id="PS51782"/>
    </source>
</evidence>
<keyword evidence="1" id="KW-0732">Signal</keyword>
<dbReference type="EMBL" id="JARVKF010000440">
    <property type="protein sequence ID" value="KAK9413408.1"/>
    <property type="molecule type" value="Genomic_DNA"/>
</dbReference>
<evidence type="ECO:0000256" key="1">
    <source>
        <dbReference type="SAM" id="SignalP"/>
    </source>
</evidence>
<feature type="chain" id="PRO_5045791032" evidence="1">
    <location>
        <begin position="23"/>
        <end position="333"/>
    </location>
</feature>
<evidence type="ECO:0000313" key="3">
    <source>
        <dbReference type="EMBL" id="KAK9413408.1"/>
    </source>
</evidence>
<keyword evidence="4" id="KW-1185">Reference proteome</keyword>
<gene>
    <name evidence="3" type="ORF">SUNI508_02607</name>
</gene>
<reference evidence="3 4" key="1">
    <citation type="journal article" date="2024" name="J. Plant Pathol.">
        <title>Sequence and assembly of the genome of Seiridium unicorne, isolate CBS 538.82, causal agent of cypress canker disease.</title>
        <authorList>
            <person name="Scali E."/>
            <person name="Rocca G.D."/>
            <person name="Danti R."/>
            <person name="Garbelotto M."/>
            <person name="Barberini S."/>
            <person name="Baroncelli R."/>
            <person name="Emiliani G."/>
        </authorList>
    </citation>
    <scope>NUCLEOTIDE SEQUENCE [LARGE SCALE GENOMIC DNA]</scope>
    <source>
        <strain evidence="3 4">BM-138-508</strain>
    </source>
</reference>
<protein>
    <submittedName>
        <fullName evidence="3">LysM domain-containing protein</fullName>
    </submittedName>
</protein>
<name>A0ABR2UFL4_9PEZI</name>
<dbReference type="Pfam" id="PF01476">
    <property type="entry name" value="LysM"/>
    <property type="match status" value="1"/>
</dbReference>
<sequence length="333" mass="36949">MATSSLWHNAALIALVILPAHAASEFLLHPISSSQLSGASEECLRALNGGVDCSVDICSLYQHPGRFFEQPTLKLELEAASHLTEDNEWKVSILSMWREHCKYDSHPEILVDPNQIVPLETPSFSYLYPIQPNDTFLRVSITNRMATHELIRANGLDGSRKLPGNGKLFIRNQCNIYIVKENDDCGTIANQHNITTAQLLRYNRHSLRGFCSFLRHSVGEAICISPPLRMHAVIPVPGKALPSFPESSEDPPLTPGTRDDCWEYACREDENSNKELMTVDGISFTHNLEKEDIIRWNPDLSKATEADGNEDSASGAFALSMSYCVGLKPTQGA</sequence>
<dbReference type="PROSITE" id="PS51782">
    <property type="entry name" value="LYSM"/>
    <property type="match status" value="1"/>
</dbReference>
<dbReference type="Proteomes" id="UP001408356">
    <property type="component" value="Unassembled WGS sequence"/>
</dbReference>
<dbReference type="CDD" id="cd00118">
    <property type="entry name" value="LysM"/>
    <property type="match status" value="1"/>
</dbReference>
<feature type="signal peptide" evidence="1">
    <location>
        <begin position="1"/>
        <end position="22"/>
    </location>
</feature>
<accession>A0ABR2UFL4</accession>